<proteinExistence type="predicted"/>
<dbReference type="Proteomes" id="UP000886523">
    <property type="component" value="Unassembled WGS sequence"/>
</dbReference>
<dbReference type="OrthoDB" id="3236755at2759"/>
<gene>
    <name evidence="1" type="ORF">BS47DRAFT_1357471</name>
</gene>
<evidence type="ECO:0000313" key="1">
    <source>
        <dbReference type="EMBL" id="KAF9520678.1"/>
    </source>
</evidence>
<dbReference type="EMBL" id="MU128911">
    <property type="protein sequence ID" value="KAF9520678.1"/>
    <property type="molecule type" value="Genomic_DNA"/>
</dbReference>
<evidence type="ECO:0000313" key="2">
    <source>
        <dbReference type="Proteomes" id="UP000886523"/>
    </source>
</evidence>
<protein>
    <submittedName>
        <fullName evidence="1">Uncharacterized protein</fullName>
    </submittedName>
</protein>
<sequence length="317" mass="34699">MCFGLPLFLLNETLKSNILHLPEDVTGKLHLIANKQWNEMINDGPTDAYLTGFTLDFKYHDAVVLAQPPNPITSGSIQLPPTGTAKPFPIPTICPLTLKRIGTFLVSVTQEAEITMGKNPDLADMDPNAAIGVLTKQIHAYLQKEYSFEKKLADGESTLNWWTCLKDNHQSKVIASITSDLIEQTQIAQWCALSNRVITGDTVGDVDDPSYDSGSNPGTSSILGGRDVLDAASVANLSSPLPQDLLAKVPTGTSVLGKQTVNTDREVTRVGPNAVCKLLGLLPELNVWKDDDDDDMTEEQGWKYIDWELHPTFQVQV</sequence>
<name>A0A9P6BAC7_9AGAM</name>
<dbReference type="AlphaFoldDB" id="A0A9P6BAC7"/>
<comment type="caution">
    <text evidence="1">The sequence shown here is derived from an EMBL/GenBank/DDBJ whole genome shotgun (WGS) entry which is preliminary data.</text>
</comment>
<reference evidence="1" key="1">
    <citation type="journal article" date="2020" name="Nat. Commun.">
        <title>Large-scale genome sequencing of mycorrhizal fungi provides insights into the early evolution of symbiotic traits.</title>
        <authorList>
            <person name="Miyauchi S."/>
            <person name="Kiss E."/>
            <person name="Kuo A."/>
            <person name="Drula E."/>
            <person name="Kohler A."/>
            <person name="Sanchez-Garcia M."/>
            <person name="Morin E."/>
            <person name="Andreopoulos B."/>
            <person name="Barry K.W."/>
            <person name="Bonito G."/>
            <person name="Buee M."/>
            <person name="Carver A."/>
            <person name="Chen C."/>
            <person name="Cichocki N."/>
            <person name="Clum A."/>
            <person name="Culley D."/>
            <person name="Crous P.W."/>
            <person name="Fauchery L."/>
            <person name="Girlanda M."/>
            <person name="Hayes R.D."/>
            <person name="Keri Z."/>
            <person name="LaButti K."/>
            <person name="Lipzen A."/>
            <person name="Lombard V."/>
            <person name="Magnuson J."/>
            <person name="Maillard F."/>
            <person name="Murat C."/>
            <person name="Nolan M."/>
            <person name="Ohm R.A."/>
            <person name="Pangilinan J."/>
            <person name="Pereira M.F."/>
            <person name="Perotto S."/>
            <person name="Peter M."/>
            <person name="Pfister S."/>
            <person name="Riley R."/>
            <person name="Sitrit Y."/>
            <person name="Stielow J.B."/>
            <person name="Szollosi G."/>
            <person name="Zifcakova L."/>
            <person name="Stursova M."/>
            <person name="Spatafora J.W."/>
            <person name="Tedersoo L."/>
            <person name="Vaario L.M."/>
            <person name="Yamada A."/>
            <person name="Yan M."/>
            <person name="Wang P."/>
            <person name="Xu J."/>
            <person name="Bruns T."/>
            <person name="Baldrian P."/>
            <person name="Vilgalys R."/>
            <person name="Dunand C."/>
            <person name="Henrissat B."/>
            <person name="Grigoriev I.V."/>
            <person name="Hibbett D."/>
            <person name="Nagy L.G."/>
            <person name="Martin F.M."/>
        </authorList>
    </citation>
    <scope>NUCLEOTIDE SEQUENCE</scope>
    <source>
        <strain evidence="1">UP504</strain>
    </source>
</reference>
<accession>A0A9P6BAC7</accession>
<organism evidence="1 2">
    <name type="scientific">Hydnum rufescens UP504</name>
    <dbReference type="NCBI Taxonomy" id="1448309"/>
    <lineage>
        <taxon>Eukaryota</taxon>
        <taxon>Fungi</taxon>
        <taxon>Dikarya</taxon>
        <taxon>Basidiomycota</taxon>
        <taxon>Agaricomycotina</taxon>
        <taxon>Agaricomycetes</taxon>
        <taxon>Cantharellales</taxon>
        <taxon>Hydnaceae</taxon>
        <taxon>Hydnum</taxon>
    </lineage>
</organism>
<keyword evidence="2" id="KW-1185">Reference proteome</keyword>